<comment type="caution">
    <text evidence="2">The sequence shown here is derived from an EMBL/GenBank/DDBJ whole genome shotgun (WGS) entry which is preliminary data.</text>
</comment>
<proteinExistence type="predicted"/>
<gene>
    <name evidence="2" type="ORF">IFM46972_03804</name>
</gene>
<dbReference type="EMBL" id="BLKC01000020">
    <property type="protein sequence ID" value="GFF33187.1"/>
    <property type="molecule type" value="Genomic_DNA"/>
</dbReference>
<protein>
    <submittedName>
        <fullName evidence="2">Uncharacterized protein</fullName>
    </submittedName>
</protein>
<name>A0A8H3NK39_9EURO</name>
<evidence type="ECO:0000313" key="2">
    <source>
        <dbReference type="EMBL" id="GFF33187.1"/>
    </source>
</evidence>
<dbReference type="AlphaFoldDB" id="A0A8H3NK39"/>
<organism evidence="2 3">
    <name type="scientific">Aspergillus udagawae</name>
    <dbReference type="NCBI Taxonomy" id="91492"/>
    <lineage>
        <taxon>Eukaryota</taxon>
        <taxon>Fungi</taxon>
        <taxon>Dikarya</taxon>
        <taxon>Ascomycota</taxon>
        <taxon>Pezizomycotina</taxon>
        <taxon>Eurotiomycetes</taxon>
        <taxon>Eurotiomycetidae</taxon>
        <taxon>Eurotiales</taxon>
        <taxon>Aspergillaceae</taxon>
        <taxon>Aspergillus</taxon>
        <taxon>Aspergillus subgen. Fumigati</taxon>
    </lineage>
</organism>
<accession>A0A8H3NK39</accession>
<feature type="region of interest" description="Disordered" evidence="1">
    <location>
        <begin position="82"/>
        <end position="115"/>
    </location>
</feature>
<reference evidence="2 3" key="1">
    <citation type="submission" date="2020-01" db="EMBL/GenBank/DDBJ databases">
        <title>Draft genome sequence of Aspergillus udagawae IFM 46972.</title>
        <authorList>
            <person name="Takahashi H."/>
            <person name="Yaguchi T."/>
        </authorList>
    </citation>
    <scope>NUCLEOTIDE SEQUENCE [LARGE SCALE GENOMIC DNA]</scope>
    <source>
        <strain evidence="2 3">IFM 46972</strain>
    </source>
</reference>
<sequence length="115" mass="12903">MQLCSILPSLGLHTVVLRVIIPFTIFNLQDTMYFVHTALVLPGQTSPKRAVSRRAYAFHCTPYSLVGWDLSDPLCTAMQRSDPYQRPISGESALQETGDDFNRSSAARRSSEHLF</sequence>
<evidence type="ECO:0000256" key="1">
    <source>
        <dbReference type="SAM" id="MobiDB-lite"/>
    </source>
</evidence>
<dbReference type="Proteomes" id="UP000465221">
    <property type="component" value="Unassembled WGS sequence"/>
</dbReference>
<evidence type="ECO:0000313" key="3">
    <source>
        <dbReference type="Proteomes" id="UP000465221"/>
    </source>
</evidence>